<feature type="domain" description="THIF-type NAD/FAD binding fold" evidence="2">
    <location>
        <begin position="12"/>
        <end position="132"/>
    </location>
</feature>
<dbReference type="SUPFAM" id="SSF69572">
    <property type="entry name" value="Activating enzymes of the ubiquitin-like proteins"/>
    <property type="match status" value="1"/>
</dbReference>
<evidence type="ECO:0000313" key="3">
    <source>
        <dbReference type="EMBL" id="KAK2585054.1"/>
    </source>
</evidence>
<proteinExistence type="inferred from homology"/>
<evidence type="ECO:0000259" key="2">
    <source>
        <dbReference type="Pfam" id="PF00899"/>
    </source>
</evidence>
<dbReference type="InterPro" id="IPR035985">
    <property type="entry name" value="Ubiquitin-activating_enz"/>
</dbReference>
<dbReference type="PANTHER" id="PTHR10953:SF162">
    <property type="entry name" value="SUMO-ACTIVATING ENZYME SUBUNIT 1"/>
    <property type="match status" value="1"/>
</dbReference>
<protein>
    <recommendedName>
        <fullName evidence="2">THIF-type NAD/FAD binding fold domain-containing protein</fullName>
    </recommendedName>
</protein>
<sequence length="147" mass="16931">MDVDAFIWEVHGWPLESQKRLKSAKVLLIGLGDFGTEIARIVILAEVTSITLLDHRNMTEKDNCQQFGTIDYQLGESRAEVALFRLKDLNSMTNVEADTTNIDDKPDEYFNNFDVVCATECTITQLIRINRIWTNTNTFRRLFLGRQ</sequence>
<comment type="similarity">
    <text evidence="1">Belongs to the ubiquitin-activating E1 family.</text>
</comment>
<dbReference type="GO" id="GO:0019948">
    <property type="term" value="F:SUMO activating enzyme activity"/>
    <property type="evidence" value="ECO:0007669"/>
    <property type="project" value="TreeGrafter"/>
</dbReference>
<dbReference type="GO" id="GO:0031510">
    <property type="term" value="C:SUMO activating enzyme complex"/>
    <property type="evidence" value="ECO:0007669"/>
    <property type="project" value="TreeGrafter"/>
</dbReference>
<dbReference type="GO" id="GO:0016925">
    <property type="term" value="P:protein sumoylation"/>
    <property type="evidence" value="ECO:0007669"/>
    <property type="project" value="TreeGrafter"/>
</dbReference>
<comment type="caution">
    <text evidence="3">The sequence shown here is derived from an EMBL/GenBank/DDBJ whole genome shotgun (WGS) entry which is preliminary data.</text>
</comment>
<reference evidence="3" key="1">
    <citation type="submission" date="2021-08" db="EMBL/GenBank/DDBJ databases">
        <authorList>
            <person name="Misof B."/>
            <person name="Oliver O."/>
            <person name="Podsiadlowski L."/>
            <person name="Donath A."/>
            <person name="Peters R."/>
            <person name="Mayer C."/>
            <person name="Rust J."/>
            <person name="Gunkel S."/>
            <person name="Lesny P."/>
            <person name="Martin S."/>
            <person name="Oeyen J.P."/>
            <person name="Petersen M."/>
            <person name="Panagiotis P."/>
            <person name="Wilbrandt J."/>
            <person name="Tanja T."/>
        </authorList>
    </citation>
    <scope>NUCLEOTIDE SEQUENCE</scope>
    <source>
        <strain evidence="3">GBR_01_08_01A</strain>
        <tissue evidence="3">Thorax + abdomen</tissue>
    </source>
</reference>
<reference evidence="3" key="2">
    <citation type="journal article" date="2023" name="Commun. Biol.">
        <title>Intrasexual cuticular hydrocarbon dimorphism in a wasp sheds light on hydrocarbon biosynthesis genes in Hymenoptera.</title>
        <authorList>
            <person name="Moris V.C."/>
            <person name="Podsiadlowski L."/>
            <person name="Martin S."/>
            <person name="Oeyen J.P."/>
            <person name="Donath A."/>
            <person name="Petersen M."/>
            <person name="Wilbrandt J."/>
            <person name="Misof B."/>
            <person name="Liedtke D."/>
            <person name="Thamm M."/>
            <person name="Scheiner R."/>
            <person name="Schmitt T."/>
            <person name="Niehuis O."/>
        </authorList>
    </citation>
    <scope>NUCLEOTIDE SEQUENCE</scope>
    <source>
        <strain evidence="3">GBR_01_08_01A</strain>
    </source>
</reference>
<accession>A0AAD9RSB6</accession>
<evidence type="ECO:0000256" key="1">
    <source>
        <dbReference type="ARBA" id="ARBA00005673"/>
    </source>
</evidence>
<dbReference type="Proteomes" id="UP001258017">
    <property type="component" value="Unassembled WGS sequence"/>
</dbReference>
<dbReference type="Gene3D" id="3.40.50.720">
    <property type="entry name" value="NAD(P)-binding Rossmann-like Domain"/>
    <property type="match status" value="1"/>
</dbReference>
<dbReference type="EMBL" id="JAIFRP010000022">
    <property type="protein sequence ID" value="KAK2585054.1"/>
    <property type="molecule type" value="Genomic_DNA"/>
</dbReference>
<keyword evidence="4" id="KW-1185">Reference proteome</keyword>
<gene>
    <name evidence="3" type="ORF">KPH14_008573</name>
</gene>
<evidence type="ECO:0000313" key="4">
    <source>
        <dbReference type="Proteomes" id="UP001258017"/>
    </source>
</evidence>
<organism evidence="3 4">
    <name type="scientific">Odynerus spinipes</name>
    <dbReference type="NCBI Taxonomy" id="1348599"/>
    <lineage>
        <taxon>Eukaryota</taxon>
        <taxon>Metazoa</taxon>
        <taxon>Ecdysozoa</taxon>
        <taxon>Arthropoda</taxon>
        <taxon>Hexapoda</taxon>
        <taxon>Insecta</taxon>
        <taxon>Pterygota</taxon>
        <taxon>Neoptera</taxon>
        <taxon>Endopterygota</taxon>
        <taxon>Hymenoptera</taxon>
        <taxon>Apocrita</taxon>
        <taxon>Aculeata</taxon>
        <taxon>Vespoidea</taxon>
        <taxon>Vespidae</taxon>
        <taxon>Eumeninae</taxon>
        <taxon>Odynerus</taxon>
    </lineage>
</organism>
<dbReference type="InterPro" id="IPR000594">
    <property type="entry name" value="ThiF_NAD_FAD-bd"/>
</dbReference>
<dbReference type="InterPro" id="IPR045886">
    <property type="entry name" value="ThiF/MoeB/HesA"/>
</dbReference>
<dbReference type="PANTHER" id="PTHR10953">
    <property type="entry name" value="UBIQUITIN-ACTIVATING ENZYME E1"/>
    <property type="match status" value="1"/>
</dbReference>
<dbReference type="GO" id="GO:0005737">
    <property type="term" value="C:cytoplasm"/>
    <property type="evidence" value="ECO:0007669"/>
    <property type="project" value="TreeGrafter"/>
</dbReference>
<dbReference type="Pfam" id="PF00899">
    <property type="entry name" value="ThiF"/>
    <property type="match status" value="1"/>
</dbReference>
<name>A0AAD9RSB6_9HYME</name>
<dbReference type="AlphaFoldDB" id="A0AAD9RSB6"/>